<dbReference type="Pfam" id="PF20674">
    <property type="entry name" value="SpaA_3"/>
    <property type="match status" value="1"/>
</dbReference>
<dbReference type="EMBL" id="JBJDPD010000003">
    <property type="protein sequence ID" value="MFK4000295.1"/>
    <property type="molecule type" value="Genomic_DNA"/>
</dbReference>
<evidence type="ECO:0000313" key="3">
    <source>
        <dbReference type="EMBL" id="MFK4000295.1"/>
    </source>
</evidence>
<keyword evidence="4" id="KW-1185">Reference proteome</keyword>
<evidence type="ECO:0000256" key="1">
    <source>
        <dbReference type="SAM" id="SignalP"/>
    </source>
</evidence>
<reference evidence="3 4" key="1">
    <citation type="submission" date="2024-11" db="EMBL/GenBank/DDBJ databases">
        <title>The Natural Products Discovery Center: Release of the First 8490 Sequenced Strains for Exploring Actinobacteria Biosynthetic Diversity.</title>
        <authorList>
            <person name="Kalkreuter E."/>
            <person name="Kautsar S.A."/>
            <person name="Yang D."/>
            <person name="Bader C.D."/>
            <person name="Teijaro C.N."/>
            <person name="Fluegel L."/>
            <person name="Davis C.M."/>
            <person name="Simpson J.R."/>
            <person name="Lauterbach L."/>
            <person name="Steele A.D."/>
            <person name="Gui C."/>
            <person name="Meng S."/>
            <person name="Li G."/>
            <person name="Viehrig K."/>
            <person name="Ye F."/>
            <person name="Su P."/>
            <person name="Kiefer A.F."/>
            <person name="Nichols A."/>
            <person name="Cepeda A.J."/>
            <person name="Yan W."/>
            <person name="Fan B."/>
            <person name="Jiang Y."/>
            <person name="Adhikari A."/>
            <person name="Zheng C.-J."/>
            <person name="Schuster L."/>
            <person name="Cowan T.M."/>
            <person name="Smanski M.J."/>
            <person name="Chevrette M.G."/>
            <person name="De Carvalho L.P.S."/>
            <person name="Shen B."/>
        </authorList>
    </citation>
    <scope>NUCLEOTIDE SEQUENCE [LARGE SCALE GENOMIC DNA]</scope>
    <source>
        <strain evidence="3 4">NPDC077433</strain>
    </source>
</reference>
<name>A0ABW8L5X1_9GAMM</name>
<dbReference type="InterPro" id="IPR048834">
    <property type="entry name" value="SpaA_pre-album"/>
</dbReference>
<gene>
    <name evidence="3" type="ORF">ACI2I3_02960</name>
</gene>
<feature type="chain" id="PRO_5047543151" description="SpaA-like prealbumin fold domain-containing protein" evidence="1">
    <location>
        <begin position="34"/>
        <end position="988"/>
    </location>
</feature>
<sequence>MDLSAKLSELKPKMAYWIALVILLFFPSFAAFAATCPAGHVSSTLEPAEYQWPKTSAVGSTSSLDDVTITGSMTTIGSSQSISGAVNPSSTIDGAFFIKQDMNSKNDTNTVTYKFDKPLSNLNISVYHINRALWSFLYGYDWIDRVQFIAKDKSNGNVLPELGDPGGFISTSVDTAFADSELFELCSDNDFSNRCKVTASFKEPISELSIVYGNTNGARNNPEEQNIAVTFGDFCVPVPAYTISKDDGLTSIGTNNTTNYIIKITNTGGTSLQDIVLKDPAVLGLSKQSNITCDSTDTNNVCTTSSLPTTALLEGATGFKVPSIPVDKSYSIKVPTLVTAASGTTVTSTATIKTTDLDLKSASDSNEVTSIFGGGYPVAPASCPSGHKMYYIGSNPPSHTPKEVRSIDWTTGSFAKEYVFGNTKFNLAFTDRKNLQTGYPTGANYPDATTNAVNMYHNSFRTDIDHRLTATINKPVSKYGLAVQDLDSNQPGRYIESITLTSPGGVFSRTENKPFQLSNGNQTISGTEWNNCSTSSPCNFNIDWGYKAAQTPFTITHGNTYSGGSTSSSSGAYVVGYSDFYFCLAPPKLVVKKQLNGTRIHDTDAKRDQFNIKVSGGTLNPDANNSPASFTTTGSGQTISNTSNLISLTPATTYTITESVLNGTNLGEITNYDTSYTCTNATAGSTMPSGATSSFTLSNLNYGDEVTCTITNTPKTYTFSGIVFNDNGGITGSNASATNANITTGPYANNSSYFNGIFNPTQETGVTGSTVKLVDCSTPSTVYATQAVSATGFYQISAPAITINSNLNNICLVEERSSDGYPIRTNNASKKITILASTYNYPNNNFGRVIAENVALVLTKYQYINNCPSTLDYTGISESTTPITGFSTASIDKIEPGQCIAYKITATNRANVSIDNFVMQDRLQKSGVNNATATSVLANPALDLADYDSGSPAIGQNGTIKTRTLVLNPRTKRDFYFNTKYGTTMNPQ</sequence>
<protein>
    <recommendedName>
        <fullName evidence="2">SpaA-like prealbumin fold domain-containing protein</fullName>
    </recommendedName>
</protein>
<dbReference type="RefSeq" id="WP_404671843.1">
    <property type="nucleotide sequence ID" value="NZ_JBJDPD010000003.1"/>
</dbReference>
<keyword evidence="1" id="KW-0732">Signal</keyword>
<organism evidence="3 4">
    <name type="scientific">Psychrobacter namhaensis</name>
    <dbReference type="NCBI Taxonomy" id="292734"/>
    <lineage>
        <taxon>Bacteria</taxon>
        <taxon>Pseudomonadati</taxon>
        <taxon>Pseudomonadota</taxon>
        <taxon>Gammaproteobacteria</taxon>
        <taxon>Moraxellales</taxon>
        <taxon>Moraxellaceae</taxon>
        <taxon>Psychrobacter</taxon>
    </lineage>
</organism>
<evidence type="ECO:0000259" key="2">
    <source>
        <dbReference type="Pfam" id="PF20674"/>
    </source>
</evidence>
<evidence type="ECO:0000313" key="4">
    <source>
        <dbReference type="Proteomes" id="UP001620234"/>
    </source>
</evidence>
<accession>A0ABW8L5X1</accession>
<dbReference type="Proteomes" id="UP001620234">
    <property type="component" value="Unassembled WGS sequence"/>
</dbReference>
<comment type="caution">
    <text evidence="3">The sequence shown here is derived from an EMBL/GenBank/DDBJ whole genome shotgun (WGS) entry which is preliminary data.</text>
</comment>
<feature type="domain" description="SpaA-like prealbumin fold" evidence="2">
    <location>
        <begin position="589"/>
        <end position="714"/>
    </location>
</feature>
<proteinExistence type="predicted"/>
<feature type="signal peptide" evidence="1">
    <location>
        <begin position="1"/>
        <end position="33"/>
    </location>
</feature>